<reference evidence="1 2" key="1">
    <citation type="submission" date="2018-01" db="EMBL/GenBank/DDBJ databases">
        <title>Complete genome sequence of Bacteriovorax stolpii DSM12778.</title>
        <authorList>
            <person name="Tang B."/>
            <person name="Chang J."/>
        </authorList>
    </citation>
    <scope>NUCLEOTIDE SEQUENCE [LARGE SCALE GENOMIC DNA]</scope>
    <source>
        <strain evidence="1 2">DSM 12778</strain>
    </source>
</reference>
<accession>A0A2K9NP02</accession>
<dbReference type="AlphaFoldDB" id="A0A2K9NP02"/>
<organism evidence="1 2">
    <name type="scientific">Bacteriovorax stolpii</name>
    <name type="common">Bdellovibrio stolpii</name>
    <dbReference type="NCBI Taxonomy" id="960"/>
    <lineage>
        <taxon>Bacteria</taxon>
        <taxon>Pseudomonadati</taxon>
        <taxon>Bdellovibrionota</taxon>
        <taxon>Bacteriovoracia</taxon>
        <taxon>Bacteriovoracales</taxon>
        <taxon>Bacteriovoracaceae</taxon>
        <taxon>Bacteriovorax</taxon>
    </lineage>
</organism>
<proteinExistence type="predicted"/>
<dbReference type="EMBL" id="CP025704">
    <property type="protein sequence ID" value="AUN96805.1"/>
    <property type="molecule type" value="Genomic_DNA"/>
</dbReference>
<dbReference type="RefSeq" id="WP_102242100.1">
    <property type="nucleotide sequence ID" value="NZ_CP025704.1"/>
</dbReference>
<sequence length="155" mass="17921">MNQSNPPKKIFRTLEDVIAEKGEDWRKTLDHARQTVPEKFLSDRNLIRLTKGAATIPQTELMVKLLYQDSKERPVGVPGIDLFFKVVDHSNYSLGAWLVAITFFNDWLTEQSRTTSFQKMLGYLQCCEESPENKDIDHKFLDLVEEMLKTHGYVG</sequence>
<protein>
    <submittedName>
        <fullName evidence="1">Uncharacterized protein</fullName>
    </submittedName>
</protein>
<name>A0A2K9NP02_BACTC</name>
<evidence type="ECO:0000313" key="2">
    <source>
        <dbReference type="Proteomes" id="UP000235584"/>
    </source>
</evidence>
<evidence type="ECO:0000313" key="1">
    <source>
        <dbReference type="EMBL" id="AUN96805.1"/>
    </source>
</evidence>
<dbReference type="KEGG" id="bsto:C0V70_01535"/>
<dbReference type="Proteomes" id="UP000235584">
    <property type="component" value="Chromosome"/>
</dbReference>
<keyword evidence="2" id="KW-1185">Reference proteome</keyword>
<gene>
    <name evidence="1" type="ORF">C0V70_01535</name>
</gene>